<evidence type="ECO:0000256" key="4">
    <source>
        <dbReference type="ARBA" id="ARBA00023004"/>
    </source>
</evidence>
<keyword evidence="2" id="KW-0349">Heme</keyword>
<evidence type="ECO:0000256" key="5">
    <source>
        <dbReference type="ARBA" id="ARBA00023239"/>
    </source>
</evidence>
<keyword evidence="5" id="KW-0456">Lyase</keyword>
<evidence type="ECO:0000313" key="8">
    <source>
        <dbReference type="Proteomes" id="UP000326340"/>
    </source>
</evidence>
<dbReference type="InterPro" id="IPR025702">
    <property type="entry name" value="OXD"/>
</dbReference>
<sequence>MAVIGAQYPSAEANDGKALATISAFVTADAVDPGSRPAFHEVAAVTDNRGFHNVAVVAAASASGGPGWCPGGGEPAQRMVSRGVFLPTVDRFETVVLYGDPGRCGAYAGEFERSDPRAPCTGEACGIGSPFLLAVIRSGQDWSVAPPEERQLYLDSMQPPLVKGMEYLRDHGDEVGCFSCRFMEIVDGPAPAKEAEAETEAEAEADAAGAGDSGTERTFCLAYLDNLASLESWSRGRRTHLDLAIFGEFARYAKRLGNRMGLRLFHEVPVLEAEQQVFEYVGCHRGTGMLTSLRATFVALVLMVDLELSVDVEENIR</sequence>
<comment type="caution">
    <text evidence="7">The sequence shown here is derived from an EMBL/GenBank/DDBJ whole genome shotgun (WGS) entry which is preliminary data.</text>
</comment>
<proteinExistence type="predicted"/>
<dbReference type="Pfam" id="PF13816">
    <property type="entry name" value="Dehydratase_hem"/>
    <property type="match status" value="1"/>
</dbReference>
<evidence type="ECO:0000256" key="6">
    <source>
        <dbReference type="SAM" id="MobiDB-lite"/>
    </source>
</evidence>
<accession>A0A5Q4BMD5</accession>
<dbReference type="Proteomes" id="UP000326340">
    <property type="component" value="Unassembled WGS sequence"/>
</dbReference>
<reference evidence="7 8" key="1">
    <citation type="journal article" date="2019" name="Sci. Rep.">
        <title>Colletotrichum shisoi sp. nov., an anthracnose pathogen of Perilla frutescens in Japan: molecular phylogenetic, morphological and genomic evidence.</title>
        <authorList>
            <person name="Gan P."/>
            <person name="Tsushima A."/>
            <person name="Hiroyama R."/>
            <person name="Narusaka M."/>
            <person name="Takano Y."/>
            <person name="Narusaka Y."/>
            <person name="Kawaradani M."/>
            <person name="Damm U."/>
            <person name="Shirasu K."/>
        </authorList>
    </citation>
    <scope>NUCLEOTIDE SEQUENCE [LARGE SCALE GENOMIC DNA]</scope>
    <source>
        <strain evidence="7 8">PG-2018a</strain>
    </source>
</reference>
<evidence type="ECO:0000256" key="3">
    <source>
        <dbReference type="ARBA" id="ARBA00022723"/>
    </source>
</evidence>
<protein>
    <submittedName>
        <fullName evidence="7">Phenylacetaldoxime dehydratase</fullName>
    </submittedName>
</protein>
<evidence type="ECO:0000256" key="1">
    <source>
        <dbReference type="ARBA" id="ARBA00001970"/>
    </source>
</evidence>
<gene>
    <name evidence="7" type="primary">Oxd-1</name>
    <name evidence="7" type="ORF">CSHISOI_07651</name>
</gene>
<feature type="region of interest" description="Disordered" evidence="6">
    <location>
        <begin position="191"/>
        <end position="213"/>
    </location>
</feature>
<evidence type="ECO:0000313" key="7">
    <source>
        <dbReference type="EMBL" id="TQN67787.1"/>
    </source>
</evidence>
<keyword evidence="8" id="KW-1185">Reference proteome</keyword>
<dbReference type="GO" id="GO:0016829">
    <property type="term" value="F:lyase activity"/>
    <property type="evidence" value="ECO:0007669"/>
    <property type="project" value="UniProtKB-KW"/>
</dbReference>
<dbReference type="AlphaFoldDB" id="A0A5Q4BMD5"/>
<keyword evidence="3" id="KW-0479">Metal-binding</keyword>
<dbReference type="EMBL" id="PUHP01000835">
    <property type="protein sequence ID" value="TQN67787.1"/>
    <property type="molecule type" value="Genomic_DNA"/>
</dbReference>
<dbReference type="GO" id="GO:0046872">
    <property type="term" value="F:metal ion binding"/>
    <property type="evidence" value="ECO:0007669"/>
    <property type="project" value="UniProtKB-KW"/>
</dbReference>
<name>A0A5Q4BMD5_9PEZI</name>
<dbReference type="OrthoDB" id="3359285at2759"/>
<comment type="cofactor">
    <cofactor evidence="1">
        <name>heme b</name>
        <dbReference type="ChEBI" id="CHEBI:60344"/>
    </cofactor>
</comment>
<evidence type="ECO:0000256" key="2">
    <source>
        <dbReference type="ARBA" id="ARBA00022617"/>
    </source>
</evidence>
<organism evidence="7 8">
    <name type="scientific">Colletotrichum shisoi</name>
    <dbReference type="NCBI Taxonomy" id="2078593"/>
    <lineage>
        <taxon>Eukaryota</taxon>
        <taxon>Fungi</taxon>
        <taxon>Dikarya</taxon>
        <taxon>Ascomycota</taxon>
        <taxon>Pezizomycotina</taxon>
        <taxon>Sordariomycetes</taxon>
        <taxon>Hypocreomycetidae</taxon>
        <taxon>Glomerellales</taxon>
        <taxon>Glomerellaceae</taxon>
        <taxon>Colletotrichum</taxon>
        <taxon>Colletotrichum destructivum species complex</taxon>
    </lineage>
</organism>
<keyword evidence="4" id="KW-0408">Iron</keyword>